<reference evidence="6 7" key="1">
    <citation type="submission" date="2018-09" db="EMBL/GenBank/DDBJ databases">
        <title>Genomic investigation of the strawberry pathogen Phytophthora fragariae indicates pathogenicity is determined by transcriptional variation in three key races.</title>
        <authorList>
            <person name="Adams T.M."/>
            <person name="Armitage A.D."/>
            <person name="Sobczyk M.K."/>
            <person name="Bates H.J."/>
            <person name="Dunwell J.M."/>
            <person name="Nellist C.F."/>
            <person name="Harrison R.J."/>
        </authorList>
    </citation>
    <scope>NUCLEOTIDE SEQUENCE [LARGE SCALE GENOMIC DNA]</scope>
    <source>
        <strain evidence="6 7">SCRP324</strain>
    </source>
</reference>
<accession>A0A6A3JBK3</accession>
<gene>
    <name evidence="6" type="ORF">PR002_g20461</name>
</gene>
<comment type="subcellular location">
    <subcellularLocation>
        <location evidence="1">Membrane</location>
        <topology evidence="1">Multi-pass membrane protein</topology>
    </subcellularLocation>
</comment>
<evidence type="ECO:0000313" key="7">
    <source>
        <dbReference type="Proteomes" id="UP000435112"/>
    </source>
</evidence>
<organism evidence="6 7">
    <name type="scientific">Phytophthora rubi</name>
    <dbReference type="NCBI Taxonomy" id="129364"/>
    <lineage>
        <taxon>Eukaryota</taxon>
        <taxon>Sar</taxon>
        <taxon>Stramenopiles</taxon>
        <taxon>Oomycota</taxon>
        <taxon>Peronosporomycetes</taxon>
        <taxon>Peronosporales</taxon>
        <taxon>Peronosporaceae</taxon>
        <taxon>Phytophthora</taxon>
    </lineage>
</organism>
<dbReference type="GO" id="GO:0016020">
    <property type="term" value="C:membrane"/>
    <property type="evidence" value="ECO:0007669"/>
    <property type="project" value="UniProtKB-SubCell"/>
</dbReference>
<feature type="transmembrane region" description="Helical" evidence="5">
    <location>
        <begin position="20"/>
        <end position="40"/>
    </location>
</feature>
<dbReference type="Pfam" id="PF02535">
    <property type="entry name" value="Zip"/>
    <property type="match status" value="1"/>
</dbReference>
<keyword evidence="2 5" id="KW-0812">Transmembrane</keyword>
<evidence type="ECO:0000256" key="2">
    <source>
        <dbReference type="ARBA" id="ARBA00022692"/>
    </source>
</evidence>
<proteinExistence type="predicted"/>
<dbReference type="OrthoDB" id="448280at2759"/>
<evidence type="ECO:0000256" key="4">
    <source>
        <dbReference type="ARBA" id="ARBA00023136"/>
    </source>
</evidence>
<evidence type="ECO:0000313" key="6">
    <source>
        <dbReference type="EMBL" id="KAE8992676.1"/>
    </source>
</evidence>
<name>A0A6A3JBK3_9STRA</name>
<evidence type="ECO:0008006" key="8">
    <source>
        <dbReference type="Google" id="ProtNLM"/>
    </source>
</evidence>
<dbReference type="EMBL" id="QXFU01001958">
    <property type="protein sequence ID" value="KAE8992676.1"/>
    <property type="molecule type" value="Genomic_DNA"/>
</dbReference>
<protein>
    <recommendedName>
        <fullName evidence="8">Zinc/iron permease</fullName>
    </recommendedName>
</protein>
<dbReference type="Proteomes" id="UP000435112">
    <property type="component" value="Unassembled WGS sequence"/>
</dbReference>
<evidence type="ECO:0000256" key="1">
    <source>
        <dbReference type="ARBA" id="ARBA00004141"/>
    </source>
</evidence>
<dbReference type="InterPro" id="IPR003689">
    <property type="entry name" value="ZIP"/>
</dbReference>
<evidence type="ECO:0000256" key="3">
    <source>
        <dbReference type="ARBA" id="ARBA00022989"/>
    </source>
</evidence>
<dbReference type="AlphaFoldDB" id="A0A6A3JBK3"/>
<evidence type="ECO:0000256" key="5">
    <source>
        <dbReference type="SAM" id="Phobius"/>
    </source>
</evidence>
<keyword evidence="4 5" id="KW-0472">Membrane</keyword>
<dbReference type="GO" id="GO:0046873">
    <property type="term" value="F:metal ion transmembrane transporter activity"/>
    <property type="evidence" value="ECO:0007669"/>
    <property type="project" value="InterPro"/>
</dbReference>
<keyword evidence="3 5" id="KW-1133">Transmembrane helix</keyword>
<comment type="caution">
    <text evidence="6">The sequence shown here is derived from an EMBL/GenBank/DDBJ whole genome shotgun (WGS) entry which is preliminary data.</text>
</comment>
<feature type="transmembrane region" description="Helical" evidence="5">
    <location>
        <begin position="46"/>
        <end position="67"/>
    </location>
</feature>
<sequence>MSIEAMSKAKSRIAHQRSVAVLLTLYSCMTPLGIFLGMALSESLRGSSALAMEAVALSIASGSFIYLAFHELSEENASQESGAAEKLALFSAGMASMALLAAWA</sequence>